<dbReference type="EMBL" id="FNBT01000010">
    <property type="protein sequence ID" value="SDG03399.1"/>
    <property type="molecule type" value="Genomic_DNA"/>
</dbReference>
<dbReference type="STRING" id="1550231.SAMN05660662_0069"/>
<dbReference type="AlphaFoldDB" id="A0A1G7QZT3"/>
<protein>
    <submittedName>
        <fullName evidence="6">Acyl-CoA reductase</fullName>
    </submittedName>
</protein>
<dbReference type="RefSeq" id="WP_091770949.1">
    <property type="nucleotide sequence ID" value="NZ_FNBT01000010.1"/>
</dbReference>
<feature type="active site" evidence="3">
    <location>
        <position position="240"/>
    </location>
</feature>
<dbReference type="PANTHER" id="PTHR11699">
    <property type="entry name" value="ALDEHYDE DEHYDROGENASE-RELATED"/>
    <property type="match status" value="1"/>
</dbReference>
<comment type="similarity">
    <text evidence="1 4">Belongs to the aldehyde dehydrogenase family.</text>
</comment>
<dbReference type="InterPro" id="IPR016163">
    <property type="entry name" value="Ald_DH_C"/>
</dbReference>
<dbReference type="GO" id="GO:0016620">
    <property type="term" value="F:oxidoreductase activity, acting on the aldehyde or oxo group of donors, NAD or NADP as acceptor"/>
    <property type="evidence" value="ECO:0007669"/>
    <property type="project" value="InterPro"/>
</dbReference>
<name>A0A1G7QZT3_9ACTN</name>
<dbReference type="PROSITE" id="PS00070">
    <property type="entry name" value="ALDEHYDE_DEHYDR_CYS"/>
    <property type="match status" value="1"/>
</dbReference>
<evidence type="ECO:0000256" key="4">
    <source>
        <dbReference type="RuleBase" id="RU003345"/>
    </source>
</evidence>
<keyword evidence="2 4" id="KW-0560">Oxidoreductase</keyword>
<proteinExistence type="inferred from homology"/>
<dbReference type="CDD" id="cd07106">
    <property type="entry name" value="ALDH_AldA-AAD23400"/>
    <property type="match status" value="1"/>
</dbReference>
<dbReference type="FunFam" id="3.40.309.10:FF:000009">
    <property type="entry name" value="Aldehyde dehydrogenase A"/>
    <property type="match status" value="1"/>
</dbReference>
<gene>
    <name evidence="6" type="ORF">SAMN05660662_0069</name>
</gene>
<evidence type="ECO:0000256" key="1">
    <source>
        <dbReference type="ARBA" id="ARBA00009986"/>
    </source>
</evidence>
<evidence type="ECO:0000313" key="7">
    <source>
        <dbReference type="Proteomes" id="UP000199406"/>
    </source>
</evidence>
<dbReference type="InterPro" id="IPR029510">
    <property type="entry name" value="Ald_DH_CS_GLU"/>
</dbReference>
<dbReference type="Proteomes" id="UP000199406">
    <property type="component" value="Unassembled WGS sequence"/>
</dbReference>
<dbReference type="InterPro" id="IPR016160">
    <property type="entry name" value="Ald_DH_CS_CYS"/>
</dbReference>
<dbReference type="PROSITE" id="PS00687">
    <property type="entry name" value="ALDEHYDE_DEHYDR_GLU"/>
    <property type="match status" value="1"/>
</dbReference>
<accession>A0A1G7QZT3</accession>
<evidence type="ECO:0000313" key="6">
    <source>
        <dbReference type="EMBL" id="SDG03399.1"/>
    </source>
</evidence>
<dbReference type="InterPro" id="IPR016161">
    <property type="entry name" value="Ald_DH/histidinol_DH"/>
</dbReference>
<dbReference type="Gene3D" id="3.40.605.10">
    <property type="entry name" value="Aldehyde Dehydrogenase, Chain A, domain 1"/>
    <property type="match status" value="1"/>
</dbReference>
<dbReference type="Pfam" id="PF00171">
    <property type="entry name" value="Aldedh"/>
    <property type="match status" value="1"/>
</dbReference>
<sequence length="468" mass="49380">MTEHLMTIDGERRSSSDRFDVINPATGEAFATAPEATAADLDDAMAGAQRAFRTWKLDDDARRESLRQAAAAINEAVPQIATLLTQEQGKPLNEAMFEVMGVGMWLQYYADLQVEREILQDDDAAFVEVVRRPIGVVAAIAPWNFPLLLSSWKIAPALRAGNTVVLKPSPYTPLSSLAMVDVLNRVLPPGVLNVVTGGDALGAAMTAHPTPRKVSFTGSVSAGKKVAIASAADLKRVTLELGGNDPAIVLDDADPTVVGKALFAAAFQNNGQTCIAVKRVYVPESLHDAVVDALVAEAESVVVGDGMDEATKLGPLNNRPQFDRVSDLVAGALSSGARAAAGGTALDRPGYFFAPTILTGAGESSGIVAEEQFGPALPVIAYRDLDDAIERANATTYALGASVWATDTERGEGVARQLEAGSAWVNTHAALAPNLPFGGLKWSGVGVENGTWGYKSFTDLQVVNRRKK</sequence>
<evidence type="ECO:0000256" key="2">
    <source>
        <dbReference type="ARBA" id="ARBA00023002"/>
    </source>
</evidence>
<dbReference type="SUPFAM" id="SSF53720">
    <property type="entry name" value="ALDH-like"/>
    <property type="match status" value="1"/>
</dbReference>
<evidence type="ECO:0000259" key="5">
    <source>
        <dbReference type="Pfam" id="PF00171"/>
    </source>
</evidence>
<keyword evidence="7" id="KW-1185">Reference proteome</keyword>
<dbReference type="InterPro" id="IPR044086">
    <property type="entry name" value="LUC3-like"/>
</dbReference>
<dbReference type="FunFam" id="3.40.605.10:FF:000007">
    <property type="entry name" value="NAD/NADP-dependent betaine aldehyde dehydrogenase"/>
    <property type="match status" value="1"/>
</dbReference>
<dbReference type="OrthoDB" id="6882680at2"/>
<dbReference type="Gene3D" id="3.40.309.10">
    <property type="entry name" value="Aldehyde Dehydrogenase, Chain A, domain 2"/>
    <property type="match status" value="1"/>
</dbReference>
<dbReference type="InterPro" id="IPR015590">
    <property type="entry name" value="Aldehyde_DH_dom"/>
</dbReference>
<evidence type="ECO:0000256" key="3">
    <source>
        <dbReference type="PROSITE-ProRule" id="PRU10007"/>
    </source>
</evidence>
<organism evidence="6 7">
    <name type="scientific">Blastococcus aurantiacus</name>
    <dbReference type="NCBI Taxonomy" id="1550231"/>
    <lineage>
        <taxon>Bacteria</taxon>
        <taxon>Bacillati</taxon>
        <taxon>Actinomycetota</taxon>
        <taxon>Actinomycetes</taxon>
        <taxon>Geodermatophilales</taxon>
        <taxon>Geodermatophilaceae</taxon>
        <taxon>Blastococcus</taxon>
    </lineage>
</organism>
<dbReference type="InterPro" id="IPR016162">
    <property type="entry name" value="Ald_DH_N"/>
</dbReference>
<feature type="domain" description="Aldehyde dehydrogenase" evidence="5">
    <location>
        <begin position="14"/>
        <end position="463"/>
    </location>
</feature>
<reference evidence="7" key="1">
    <citation type="submission" date="2016-10" db="EMBL/GenBank/DDBJ databases">
        <authorList>
            <person name="Varghese N."/>
            <person name="Submissions S."/>
        </authorList>
    </citation>
    <scope>NUCLEOTIDE SEQUENCE [LARGE SCALE GENOMIC DNA]</scope>
    <source>
        <strain evidence="7">DSM 44268</strain>
    </source>
</reference>